<dbReference type="KEGG" id="vgu:HYG85_03870"/>
<evidence type="ECO:0000313" key="2">
    <source>
        <dbReference type="Proteomes" id="UP000677305"/>
    </source>
</evidence>
<dbReference type="Proteomes" id="UP000677305">
    <property type="component" value="Chromosome"/>
</dbReference>
<protein>
    <recommendedName>
        <fullName evidence="3">Ribbon-helix-helix protein CopG domain-containing protein</fullName>
    </recommendedName>
</protein>
<evidence type="ECO:0000313" key="1">
    <source>
        <dbReference type="EMBL" id="QUH28098.1"/>
    </source>
</evidence>
<dbReference type="AlphaFoldDB" id="A0A8J8M890"/>
<evidence type="ECO:0008006" key="3">
    <source>
        <dbReference type="Google" id="ProtNLM"/>
    </source>
</evidence>
<proteinExistence type="predicted"/>
<keyword evidence="2" id="KW-1185">Reference proteome</keyword>
<gene>
    <name evidence="1" type="ORF">HYG85_03870</name>
</gene>
<name>A0A8J8M890_9FIRM</name>
<organism evidence="1 2">
    <name type="scientific">Vallitalea guaymasensis</name>
    <dbReference type="NCBI Taxonomy" id="1185412"/>
    <lineage>
        <taxon>Bacteria</taxon>
        <taxon>Bacillati</taxon>
        <taxon>Bacillota</taxon>
        <taxon>Clostridia</taxon>
        <taxon>Lachnospirales</taxon>
        <taxon>Vallitaleaceae</taxon>
        <taxon>Vallitalea</taxon>
    </lineage>
</organism>
<reference evidence="1 2" key="1">
    <citation type="submission" date="2020-07" db="EMBL/GenBank/DDBJ databases">
        <title>Vallitalea guaymasensis genome.</title>
        <authorList>
            <person name="Postec A."/>
        </authorList>
    </citation>
    <scope>NUCLEOTIDE SEQUENCE [LARGE SCALE GENOMIC DNA]</scope>
    <source>
        <strain evidence="1 2">Ra1766G1</strain>
    </source>
</reference>
<accession>A0A8J8M890</accession>
<dbReference type="EMBL" id="CP058561">
    <property type="protein sequence ID" value="QUH28098.1"/>
    <property type="molecule type" value="Genomic_DNA"/>
</dbReference>
<sequence>MGYKIIGGEYVPKKVGRPTDNPKGKSIHVRLDKKSEEILEKYCNEYQVNRAESIRRGIGKLESDLKNK</sequence>